<protein>
    <submittedName>
        <fullName evidence="1">Uncharacterized protein</fullName>
    </submittedName>
</protein>
<proteinExistence type="predicted"/>
<evidence type="ECO:0000313" key="1">
    <source>
        <dbReference type="EMBL" id="OHV98994.1"/>
    </source>
</evidence>
<evidence type="ECO:0000313" key="2">
    <source>
        <dbReference type="Proteomes" id="UP000179840"/>
    </source>
</evidence>
<comment type="caution">
    <text evidence="1">The sequence shown here is derived from an EMBL/GenBank/DDBJ whole genome shotgun (WGS) entry which is preliminary data.</text>
</comment>
<gene>
    <name evidence="1" type="ORF">AKG95_00455</name>
</gene>
<dbReference type="Proteomes" id="UP000179840">
    <property type="component" value="Unassembled WGS sequence"/>
</dbReference>
<accession>A0A1S1UGJ7</accession>
<name>A0A1S1UGJ7_9BURK</name>
<organism evidence="1 2">
    <name type="scientific">Janthinobacterium lividum</name>
    <dbReference type="NCBI Taxonomy" id="29581"/>
    <lineage>
        <taxon>Bacteria</taxon>
        <taxon>Pseudomonadati</taxon>
        <taxon>Pseudomonadota</taxon>
        <taxon>Betaproteobacteria</taxon>
        <taxon>Burkholderiales</taxon>
        <taxon>Oxalobacteraceae</taxon>
        <taxon>Janthinobacterium</taxon>
    </lineage>
</organism>
<sequence length="61" mass="6646">MSTGGEDIGNQREVVGQLLDLNDLNWVFLKLLNAIKLTFGGSGMAGICRQVKVANKRLREG</sequence>
<dbReference type="EMBL" id="LFKP01000001">
    <property type="protein sequence ID" value="OHV98994.1"/>
    <property type="molecule type" value="Genomic_DNA"/>
</dbReference>
<reference evidence="1 2" key="1">
    <citation type="submission" date="2015-06" db="EMBL/GenBank/DDBJ databases">
        <title>Draft genome sequencing of a biphenyl-degrading bacterium, Janthinobacterium lividum MEG1.</title>
        <authorList>
            <person name="Shimodaira J."/>
            <person name="Hatta T."/>
        </authorList>
    </citation>
    <scope>NUCLEOTIDE SEQUENCE [LARGE SCALE GENOMIC DNA]</scope>
    <source>
        <strain evidence="1 2">MEG1</strain>
    </source>
</reference>
<dbReference type="AlphaFoldDB" id="A0A1S1UGJ7"/>